<protein>
    <submittedName>
        <fullName evidence="2">Uncharacterized protein</fullName>
    </submittedName>
</protein>
<evidence type="ECO:0000313" key="2">
    <source>
        <dbReference type="EMBL" id="KAK2610593.1"/>
    </source>
</evidence>
<organism evidence="2 3">
    <name type="scientific">Phomopsis amygdali</name>
    <name type="common">Fusicoccum amygdali</name>
    <dbReference type="NCBI Taxonomy" id="1214568"/>
    <lineage>
        <taxon>Eukaryota</taxon>
        <taxon>Fungi</taxon>
        <taxon>Dikarya</taxon>
        <taxon>Ascomycota</taxon>
        <taxon>Pezizomycotina</taxon>
        <taxon>Sordariomycetes</taxon>
        <taxon>Sordariomycetidae</taxon>
        <taxon>Diaporthales</taxon>
        <taxon>Diaporthaceae</taxon>
        <taxon>Diaporthe</taxon>
    </lineage>
</organism>
<evidence type="ECO:0000313" key="3">
    <source>
        <dbReference type="Proteomes" id="UP001265746"/>
    </source>
</evidence>
<keyword evidence="1" id="KW-0472">Membrane</keyword>
<feature type="transmembrane region" description="Helical" evidence="1">
    <location>
        <begin position="39"/>
        <end position="63"/>
    </location>
</feature>
<keyword evidence="1" id="KW-1133">Transmembrane helix</keyword>
<dbReference type="EMBL" id="JAUJFL010000002">
    <property type="protein sequence ID" value="KAK2610593.1"/>
    <property type="molecule type" value="Genomic_DNA"/>
</dbReference>
<proteinExistence type="predicted"/>
<dbReference type="Proteomes" id="UP001265746">
    <property type="component" value="Unassembled WGS sequence"/>
</dbReference>
<sequence>MWRPVRLLDDRSASSRPVQTVDCVPIDNRYWRLRLRQCLIFVFLIAVGQVGDGLFVIKVLCIIGRPKQWDKRRVEFVEPLPGDASEPFVSFDVFGIIWKNEARWLHSRVAAS</sequence>
<evidence type="ECO:0000256" key="1">
    <source>
        <dbReference type="SAM" id="Phobius"/>
    </source>
</evidence>
<accession>A0AAD9SKG2</accession>
<comment type="caution">
    <text evidence="2">The sequence shown here is derived from an EMBL/GenBank/DDBJ whole genome shotgun (WGS) entry which is preliminary data.</text>
</comment>
<name>A0AAD9SKG2_PHOAM</name>
<keyword evidence="1" id="KW-0812">Transmembrane</keyword>
<dbReference type="AlphaFoldDB" id="A0AAD9SKG2"/>
<gene>
    <name evidence="2" type="ORF">N8I77_004010</name>
</gene>
<reference evidence="2" key="1">
    <citation type="submission" date="2023-06" db="EMBL/GenBank/DDBJ databases">
        <authorList>
            <person name="Noh H."/>
        </authorList>
    </citation>
    <scope>NUCLEOTIDE SEQUENCE</scope>
    <source>
        <strain evidence="2">DUCC20226</strain>
    </source>
</reference>
<keyword evidence="3" id="KW-1185">Reference proteome</keyword>